<evidence type="ECO:0000256" key="1">
    <source>
        <dbReference type="SAM" id="MobiDB-lite"/>
    </source>
</evidence>
<dbReference type="InterPro" id="IPR036397">
    <property type="entry name" value="RNaseH_sf"/>
</dbReference>
<feature type="compositionally biased region" description="Basic and acidic residues" evidence="1">
    <location>
        <begin position="435"/>
        <end position="450"/>
    </location>
</feature>
<dbReference type="InParanoid" id="A0A7C8MLB3"/>
<dbReference type="OrthoDB" id="4762616at2759"/>
<dbReference type="InterPro" id="IPR012337">
    <property type="entry name" value="RNaseH-like_sf"/>
</dbReference>
<feature type="compositionally biased region" description="Basic and acidic residues" evidence="1">
    <location>
        <begin position="516"/>
        <end position="528"/>
    </location>
</feature>
<dbReference type="AlphaFoldDB" id="A0A7C8MLB3"/>
<dbReference type="InterPro" id="IPR041588">
    <property type="entry name" value="Integrase_H2C2"/>
</dbReference>
<feature type="region of interest" description="Disordered" evidence="1">
    <location>
        <begin position="435"/>
        <end position="528"/>
    </location>
</feature>
<name>A0A7C8MLB3_9PEZI</name>
<evidence type="ECO:0000313" key="4">
    <source>
        <dbReference type="Proteomes" id="UP000481858"/>
    </source>
</evidence>
<dbReference type="PANTHER" id="PTHR37984:SF5">
    <property type="entry name" value="PROTEIN NYNRIN-LIKE"/>
    <property type="match status" value="1"/>
</dbReference>
<proteinExistence type="predicted"/>
<dbReference type="Proteomes" id="UP000481858">
    <property type="component" value="Unassembled WGS sequence"/>
</dbReference>
<sequence>MSDQYFAKARQLWITNLQLFQGLRICRGSCVNPEDFEDLKGLRICKGSYVNPEDFEDLNIVCSDLNLQSENGPGVFLTPFPQLRAVVDKKQPFTTLPRLHDKCDDDNLYAGLKVSSFLEYYATYSENPDYLSLMLEETNWHLRYMQWDEGEQLLCHNDQHQWSADAMFDMIINYLLQNYIVFFNAQHNVCIQEDIIAIRLFPPPENSFPTAENDLRPRTDAANEPPNEPRHRPITGPQHLNRMDLQAIFEFLQFRADLPPNITQEWASRHFVVHEVGTAHQAMALLEVLDIPDLLAMVKKTHLDFGHATVGTLLREVSKRCWHPEITLLAQQVVAECPKCQLMKPPLNKLPDLQPIIPPPPLTRWAMDHTSLTASAVAVNLLVCVEYATAWVEAEVVPDAGFEATKPLLTRIGETFGYPKEWICDNAGAFTSYEAKDDVQKDDVSEDTVRGDAVPEDAVPEDAVLQRPKPNMETSAHLSALGIRRRRNSQPSIISSAAVTEEDEDSSDTDNERDDEGGGKGEERGKSANKHYDAVIPNLTPAQLSQNLQCFLENRPYALRVTRLINMLQLPQELPTIAAGRGNKDGDHDERADSVLGPRFSFRWMTPYLAVGPRRYKLDFLFHLFVNDVLVLPYLDSTCVLRPRFRLRRRRDLTRPFEPFISAVLISLAQSSVSLKKADGNNNAAKSNTDNLITTRLLFTNRDDDQNMHVYTAHISHALLNRFRCPNQPPTATTQPLLRLDHRRVPYEPQATFRGRLLAAISVTAIIEPNPEEEDPGCKKRASPLHSETVNFKRRRLSVPGVL</sequence>
<feature type="region of interest" description="Disordered" evidence="1">
    <location>
        <begin position="208"/>
        <end position="237"/>
    </location>
</feature>
<evidence type="ECO:0000259" key="2">
    <source>
        <dbReference type="Pfam" id="PF17921"/>
    </source>
</evidence>
<dbReference type="InterPro" id="IPR050951">
    <property type="entry name" value="Retrovirus_Pol_polyprotein"/>
</dbReference>
<feature type="domain" description="Integrase zinc-binding" evidence="2">
    <location>
        <begin position="297"/>
        <end position="345"/>
    </location>
</feature>
<feature type="compositionally biased region" description="Basic and acidic residues" evidence="1">
    <location>
        <begin position="213"/>
        <end position="231"/>
    </location>
</feature>
<comment type="caution">
    <text evidence="3">The sequence shown here is derived from an EMBL/GenBank/DDBJ whole genome shotgun (WGS) entry which is preliminary data.</text>
</comment>
<accession>A0A7C8MLB3</accession>
<protein>
    <recommendedName>
        <fullName evidence="2">Integrase zinc-binding domain-containing protein</fullName>
    </recommendedName>
</protein>
<dbReference type="SUPFAM" id="SSF53098">
    <property type="entry name" value="Ribonuclease H-like"/>
    <property type="match status" value="1"/>
</dbReference>
<organism evidence="3 4">
    <name type="scientific">Xylaria multiplex</name>
    <dbReference type="NCBI Taxonomy" id="323545"/>
    <lineage>
        <taxon>Eukaryota</taxon>
        <taxon>Fungi</taxon>
        <taxon>Dikarya</taxon>
        <taxon>Ascomycota</taxon>
        <taxon>Pezizomycotina</taxon>
        <taxon>Sordariomycetes</taxon>
        <taxon>Xylariomycetidae</taxon>
        <taxon>Xylariales</taxon>
        <taxon>Xylariaceae</taxon>
        <taxon>Xylaria</taxon>
    </lineage>
</organism>
<feature type="compositionally biased region" description="Polar residues" evidence="1">
    <location>
        <begin position="489"/>
        <end position="498"/>
    </location>
</feature>
<feature type="compositionally biased region" description="Acidic residues" evidence="1">
    <location>
        <begin position="500"/>
        <end position="515"/>
    </location>
</feature>
<dbReference type="GO" id="GO:0003676">
    <property type="term" value="F:nucleic acid binding"/>
    <property type="evidence" value="ECO:0007669"/>
    <property type="project" value="InterPro"/>
</dbReference>
<gene>
    <name evidence="3" type="ORF">GQX73_g10057</name>
</gene>
<keyword evidence="4" id="KW-1185">Reference proteome</keyword>
<dbReference type="EMBL" id="WUBL01000199">
    <property type="protein sequence ID" value="KAF2963513.1"/>
    <property type="molecule type" value="Genomic_DNA"/>
</dbReference>
<dbReference type="Gene3D" id="3.30.420.10">
    <property type="entry name" value="Ribonuclease H-like superfamily/Ribonuclease H"/>
    <property type="match status" value="1"/>
</dbReference>
<dbReference type="Pfam" id="PF17921">
    <property type="entry name" value="Integrase_H2C2"/>
    <property type="match status" value="1"/>
</dbReference>
<dbReference type="PANTHER" id="PTHR37984">
    <property type="entry name" value="PROTEIN CBG26694"/>
    <property type="match status" value="1"/>
</dbReference>
<reference evidence="3 4" key="1">
    <citation type="submission" date="2019-12" db="EMBL/GenBank/DDBJ databases">
        <title>Draft genome sequence of the ascomycete Xylaria multiplex DSM 110363.</title>
        <authorList>
            <person name="Buettner E."/>
            <person name="Kellner H."/>
        </authorList>
    </citation>
    <scope>NUCLEOTIDE SEQUENCE [LARGE SCALE GENOMIC DNA]</scope>
    <source>
        <strain evidence="3 4">DSM 110363</strain>
    </source>
</reference>
<evidence type="ECO:0000313" key="3">
    <source>
        <dbReference type="EMBL" id="KAF2963513.1"/>
    </source>
</evidence>